<gene>
    <name evidence="2" type="ORF">MEUPH1_LOCUS20154</name>
</gene>
<name>A0AAV0XCM8_9HEMI</name>
<dbReference type="Proteomes" id="UP001160148">
    <property type="component" value="Unassembled WGS sequence"/>
</dbReference>
<organism evidence="2 3">
    <name type="scientific">Macrosiphum euphorbiae</name>
    <name type="common">potato aphid</name>
    <dbReference type="NCBI Taxonomy" id="13131"/>
    <lineage>
        <taxon>Eukaryota</taxon>
        <taxon>Metazoa</taxon>
        <taxon>Ecdysozoa</taxon>
        <taxon>Arthropoda</taxon>
        <taxon>Hexapoda</taxon>
        <taxon>Insecta</taxon>
        <taxon>Pterygota</taxon>
        <taxon>Neoptera</taxon>
        <taxon>Paraneoptera</taxon>
        <taxon>Hemiptera</taxon>
        <taxon>Sternorrhyncha</taxon>
        <taxon>Aphidomorpha</taxon>
        <taxon>Aphidoidea</taxon>
        <taxon>Aphididae</taxon>
        <taxon>Macrosiphini</taxon>
        <taxon>Macrosiphum</taxon>
    </lineage>
</organism>
<comment type="caution">
    <text evidence="2">The sequence shown here is derived from an EMBL/GenBank/DDBJ whole genome shotgun (WGS) entry which is preliminary data.</text>
</comment>
<keyword evidence="3" id="KW-1185">Reference proteome</keyword>
<feature type="region of interest" description="Disordered" evidence="1">
    <location>
        <begin position="28"/>
        <end position="49"/>
    </location>
</feature>
<protein>
    <submittedName>
        <fullName evidence="2">Uncharacterized protein</fullName>
    </submittedName>
</protein>
<proteinExistence type="predicted"/>
<dbReference type="EMBL" id="CARXXK010000004">
    <property type="protein sequence ID" value="CAI6365439.1"/>
    <property type="molecule type" value="Genomic_DNA"/>
</dbReference>
<evidence type="ECO:0000313" key="3">
    <source>
        <dbReference type="Proteomes" id="UP001160148"/>
    </source>
</evidence>
<sequence>MAWNCNGISKKTQELTAFVKLYNIHVNPPSPKNSTQNSKLPHLPFRSSTAAKTSTKRGYCSTNPPWNYALSCQCLN</sequence>
<reference evidence="2 3" key="1">
    <citation type="submission" date="2023-01" db="EMBL/GenBank/DDBJ databases">
        <authorList>
            <person name="Whitehead M."/>
        </authorList>
    </citation>
    <scope>NUCLEOTIDE SEQUENCE [LARGE SCALE GENOMIC DNA]</scope>
</reference>
<accession>A0AAV0XCM8</accession>
<evidence type="ECO:0000313" key="2">
    <source>
        <dbReference type="EMBL" id="CAI6365439.1"/>
    </source>
</evidence>
<evidence type="ECO:0000256" key="1">
    <source>
        <dbReference type="SAM" id="MobiDB-lite"/>
    </source>
</evidence>
<dbReference type="AlphaFoldDB" id="A0AAV0XCM8"/>